<evidence type="ECO:0000256" key="3">
    <source>
        <dbReference type="ARBA" id="ARBA00022771"/>
    </source>
</evidence>
<dbReference type="FunFam" id="3.30.160.60:FF:004067">
    <property type="match status" value="1"/>
</dbReference>
<feature type="domain" description="C2H2-type" evidence="7">
    <location>
        <begin position="383"/>
        <end position="410"/>
    </location>
</feature>
<feature type="domain" description="C2H2-type" evidence="7">
    <location>
        <begin position="172"/>
        <end position="199"/>
    </location>
</feature>
<dbReference type="Pfam" id="PF13465">
    <property type="entry name" value="zf-H2C2_2"/>
    <property type="match status" value="1"/>
</dbReference>
<feature type="domain" description="C2H2-type" evidence="7">
    <location>
        <begin position="411"/>
        <end position="438"/>
    </location>
</feature>
<evidence type="ECO:0000313" key="8">
    <source>
        <dbReference type="EMBL" id="EEN59994.1"/>
    </source>
</evidence>
<dbReference type="FunFam" id="3.30.160.60:FF:002183">
    <property type="entry name" value="Uncharacterized protein"/>
    <property type="match status" value="3"/>
</dbReference>
<dbReference type="eggNOG" id="KOG1721">
    <property type="taxonomic scope" value="Eukaryota"/>
</dbReference>
<dbReference type="Pfam" id="PF13909">
    <property type="entry name" value="zf-H2C2_5"/>
    <property type="match status" value="1"/>
</dbReference>
<gene>
    <name evidence="8" type="ORF">BRAFLDRAFT_71729</name>
</gene>
<name>C3YHK7_BRAFL</name>
<feature type="domain" description="C2H2-type" evidence="7">
    <location>
        <begin position="355"/>
        <end position="382"/>
    </location>
</feature>
<dbReference type="PANTHER" id="PTHR24403">
    <property type="entry name" value="ZINC FINGER PROTEIN"/>
    <property type="match status" value="1"/>
</dbReference>
<keyword evidence="1" id="KW-0479">Metal-binding</keyword>
<dbReference type="FunFam" id="3.30.160.60:FF:003448">
    <property type="match status" value="1"/>
</dbReference>
<dbReference type="InterPro" id="IPR036236">
    <property type="entry name" value="Znf_C2H2_sf"/>
</dbReference>
<feature type="domain" description="C2H2-type" evidence="7">
    <location>
        <begin position="467"/>
        <end position="494"/>
    </location>
</feature>
<dbReference type="FunFam" id="3.30.160.60:FF:002510">
    <property type="match status" value="1"/>
</dbReference>
<feature type="compositionally biased region" description="Basic and acidic residues" evidence="6">
    <location>
        <begin position="570"/>
        <end position="590"/>
    </location>
</feature>
<dbReference type="Gene3D" id="3.30.160.60">
    <property type="entry name" value="Classic Zinc Finger"/>
    <property type="match status" value="11"/>
</dbReference>
<proteinExistence type="predicted"/>
<dbReference type="GO" id="GO:0008270">
    <property type="term" value="F:zinc ion binding"/>
    <property type="evidence" value="ECO:0007669"/>
    <property type="project" value="UniProtKB-KW"/>
</dbReference>
<dbReference type="SUPFAM" id="SSF57667">
    <property type="entry name" value="beta-beta-alpha zinc fingers"/>
    <property type="match status" value="6"/>
</dbReference>
<dbReference type="InterPro" id="IPR050688">
    <property type="entry name" value="Zinc_finger/UBP_domain"/>
</dbReference>
<dbReference type="EMBL" id="GG666514">
    <property type="protein sequence ID" value="EEN59994.1"/>
    <property type="molecule type" value="Genomic_DNA"/>
</dbReference>
<dbReference type="Pfam" id="PF00096">
    <property type="entry name" value="zf-C2H2"/>
    <property type="match status" value="3"/>
</dbReference>
<dbReference type="InParanoid" id="C3YHK7"/>
<feature type="domain" description="C2H2-type" evidence="7">
    <location>
        <begin position="299"/>
        <end position="326"/>
    </location>
</feature>
<feature type="region of interest" description="Disordered" evidence="6">
    <location>
        <begin position="568"/>
        <end position="596"/>
    </location>
</feature>
<dbReference type="InterPro" id="IPR013087">
    <property type="entry name" value="Znf_C2H2_type"/>
</dbReference>
<feature type="domain" description="C2H2-type" evidence="7">
    <location>
        <begin position="439"/>
        <end position="466"/>
    </location>
</feature>
<dbReference type="PROSITE" id="PS50157">
    <property type="entry name" value="ZINC_FINGER_C2H2_2"/>
    <property type="match status" value="11"/>
</dbReference>
<evidence type="ECO:0000256" key="2">
    <source>
        <dbReference type="ARBA" id="ARBA00022737"/>
    </source>
</evidence>
<evidence type="ECO:0000256" key="6">
    <source>
        <dbReference type="SAM" id="MobiDB-lite"/>
    </source>
</evidence>
<evidence type="ECO:0000256" key="1">
    <source>
        <dbReference type="ARBA" id="ARBA00022723"/>
    </source>
</evidence>
<evidence type="ECO:0000256" key="5">
    <source>
        <dbReference type="PROSITE-ProRule" id="PRU00042"/>
    </source>
</evidence>
<dbReference type="PANTHER" id="PTHR24403:SF109">
    <property type="entry name" value="ZINC FINGER PROTEIN 845-LIKE"/>
    <property type="match status" value="1"/>
</dbReference>
<sequence length="596" mass="68246">MAEFTFVPPVKELHAEQTANETHIKEEPTGDTGWQQDGQENMQCQETYSGDQETYGYQPNGHPWSEIYNSWEQTTDTGRHLDEERDDPNDETRGIKAEIEESNSGLSTGELCTEHLGKESDSRESQTTDMGLQQETCDVNFSKSDNTSTSQVQKTIGITGMFVVEHTGEKPFMCGECGYRAAYRSHMSQHMRTHTGEKPYKCHHCDYAAAQQGSLAYHIATKHTGEKPYMCEECGYRATKMFDLSRHMRTHTGEKPYKCDQCDYSAAQKGNLDQHIAAKHTRKDDLKKHVANHTGNKPFMCVECGYRAYSRSILSAHMRTHSGEKPYKCDQCDYSAADKSTLVKHIRKHTGEKPYMCGECGFRTAYRSTLSRHMRTHTGERRYKCDQCDYCAARKYDLDKHLATHTGEKPFMCGECGYRTARKSTLYKHMRTHSGEKPFTCDRCDYSAAQKCTLDRHLMTHTGEKPYMCGECGHRTAEKSDLARHMRTHTEMAESTCVPPVKELHAEQTADGTNIKEEETGDTGWQQDGQENVLCQETYSEDQETYDYFGATQPTGHPWNETYNIWEQTTDTRRQQEEKRDETCDVKAEMEESSCE</sequence>
<feature type="domain" description="C2H2-type" evidence="7">
    <location>
        <begin position="257"/>
        <end position="285"/>
    </location>
</feature>
<feature type="region of interest" description="Disordered" evidence="6">
    <location>
        <begin position="509"/>
        <end position="529"/>
    </location>
</feature>
<feature type="region of interest" description="Disordered" evidence="6">
    <location>
        <begin position="1"/>
        <end position="37"/>
    </location>
</feature>
<dbReference type="FunFam" id="3.30.160.60:FF:002459">
    <property type="entry name" value="myeloid zinc finger 1 isoform X5"/>
    <property type="match status" value="1"/>
</dbReference>
<feature type="domain" description="C2H2-type" evidence="7">
    <location>
        <begin position="229"/>
        <end position="256"/>
    </location>
</feature>
<dbReference type="FunFam" id="3.30.160.60:FF:001461">
    <property type="entry name" value="Zinc finger protein 142"/>
    <property type="match status" value="1"/>
</dbReference>
<feature type="non-terminal residue" evidence="8">
    <location>
        <position position="596"/>
    </location>
</feature>
<evidence type="ECO:0000256" key="4">
    <source>
        <dbReference type="ARBA" id="ARBA00022833"/>
    </source>
</evidence>
<dbReference type="SMART" id="SM00355">
    <property type="entry name" value="ZnF_C2H2"/>
    <property type="match status" value="11"/>
</dbReference>
<protein>
    <recommendedName>
        <fullName evidence="7">C2H2-type domain-containing protein</fullName>
    </recommendedName>
</protein>
<dbReference type="AlphaFoldDB" id="C3YHK7"/>
<dbReference type="FunFam" id="3.30.160.60:FF:000604">
    <property type="entry name" value="Histone H4 transcription factor-like Protein"/>
    <property type="match status" value="1"/>
</dbReference>
<keyword evidence="2" id="KW-0677">Repeat</keyword>
<evidence type="ECO:0000259" key="7">
    <source>
        <dbReference type="PROSITE" id="PS50157"/>
    </source>
</evidence>
<keyword evidence="3 5" id="KW-0863">Zinc-finger</keyword>
<dbReference type="FunFam" id="3.30.160.60:FF:002514">
    <property type="entry name" value="Uncharacterized protein"/>
    <property type="match status" value="1"/>
</dbReference>
<accession>C3YHK7</accession>
<feature type="domain" description="C2H2-type" evidence="7">
    <location>
        <begin position="327"/>
        <end position="354"/>
    </location>
</feature>
<dbReference type="FunFam" id="3.30.160.60:FF:002395">
    <property type="entry name" value="Enhancer binding protein"/>
    <property type="match status" value="1"/>
</dbReference>
<feature type="domain" description="C2H2-type" evidence="7">
    <location>
        <begin position="200"/>
        <end position="228"/>
    </location>
</feature>
<feature type="compositionally biased region" description="Basic and acidic residues" evidence="6">
    <location>
        <begin position="509"/>
        <end position="518"/>
    </location>
</feature>
<organism>
    <name type="scientific">Branchiostoma floridae</name>
    <name type="common">Florida lancelet</name>
    <name type="synonym">Amphioxus</name>
    <dbReference type="NCBI Taxonomy" id="7739"/>
    <lineage>
        <taxon>Eukaryota</taxon>
        <taxon>Metazoa</taxon>
        <taxon>Chordata</taxon>
        <taxon>Cephalochordata</taxon>
        <taxon>Leptocardii</taxon>
        <taxon>Amphioxiformes</taxon>
        <taxon>Branchiostomatidae</taxon>
        <taxon>Branchiostoma</taxon>
    </lineage>
</organism>
<reference evidence="8" key="1">
    <citation type="journal article" date="2008" name="Nature">
        <title>The amphioxus genome and the evolution of the chordate karyotype.</title>
        <authorList>
            <consortium name="US DOE Joint Genome Institute (JGI-PGF)"/>
            <person name="Putnam N.H."/>
            <person name="Butts T."/>
            <person name="Ferrier D.E.K."/>
            <person name="Furlong R.F."/>
            <person name="Hellsten U."/>
            <person name="Kawashima T."/>
            <person name="Robinson-Rechavi M."/>
            <person name="Shoguchi E."/>
            <person name="Terry A."/>
            <person name="Yu J.-K."/>
            <person name="Benito-Gutierrez E.L."/>
            <person name="Dubchak I."/>
            <person name="Garcia-Fernandez J."/>
            <person name="Gibson-Brown J.J."/>
            <person name="Grigoriev I.V."/>
            <person name="Horton A.C."/>
            <person name="de Jong P.J."/>
            <person name="Jurka J."/>
            <person name="Kapitonov V.V."/>
            <person name="Kohara Y."/>
            <person name="Kuroki Y."/>
            <person name="Lindquist E."/>
            <person name="Lucas S."/>
            <person name="Osoegawa K."/>
            <person name="Pennacchio L.A."/>
            <person name="Salamov A.A."/>
            <person name="Satou Y."/>
            <person name="Sauka-Spengler T."/>
            <person name="Schmutz J."/>
            <person name="Shin-I T."/>
            <person name="Toyoda A."/>
            <person name="Bronner-Fraser M."/>
            <person name="Fujiyama A."/>
            <person name="Holland L.Z."/>
            <person name="Holland P.W.H."/>
            <person name="Satoh N."/>
            <person name="Rokhsar D.S."/>
        </authorList>
    </citation>
    <scope>NUCLEOTIDE SEQUENCE [LARGE SCALE GENOMIC DNA]</scope>
    <source>
        <strain evidence="8">S238N-H82</strain>
        <tissue evidence="8">Testes</tissue>
    </source>
</reference>
<keyword evidence="4" id="KW-0862">Zinc</keyword>